<sequence>MDENIEHKNLSDAQVCFPKLKLIQISFCRKLKSLLPVAWARMLPQLRVPDISHADKLKVVFSKSSEEGTSNGDEIVIPNLEELKLNKLPSFVGICLGFKLHAVNLVKMVLDECPKFAPIINTTQEVAQPCKQSGLHASTNNQKISEEQEQNVIWSVKWMYLKQLQ</sequence>
<gene>
    <name evidence="1" type="ORF">L6164_017209</name>
</gene>
<reference evidence="1 2" key="1">
    <citation type="journal article" date="2022" name="DNA Res.">
        <title>Chromosomal-level genome assembly of the orchid tree Bauhinia variegata (Leguminosae; Cercidoideae) supports the allotetraploid origin hypothesis of Bauhinia.</title>
        <authorList>
            <person name="Zhong Y."/>
            <person name="Chen Y."/>
            <person name="Zheng D."/>
            <person name="Pang J."/>
            <person name="Liu Y."/>
            <person name="Luo S."/>
            <person name="Meng S."/>
            <person name="Qian L."/>
            <person name="Wei D."/>
            <person name="Dai S."/>
            <person name="Zhou R."/>
        </authorList>
    </citation>
    <scope>NUCLEOTIDE SEQUENCE [LARGE SCALE GENOMIC DNA]</scope>
    <source>
        <strain evidence="1">BV-YZ2020</strain>
    </source>
</reference>
<accession>A0ACB9N7D3</accession>
<dbReference type="Proteomes" id="UP000828941">
    <property type="component" value="Chromosome 7"/>
</dbReference>
<proteinExistence type="predicted"/>
<name>A0ACB9N7D3_BAUVA</name>
<organism evidence="1 2">
    <name type="scientific">Bauhinia variegata</name>
    <name type="common">Purple orchid tree</name>
    <name type="synonym">Phanera variegata</name>
    <dbReference type="NCBI Taxonomy" id="167791"/>
    <lineage>
        <taxon>Eukaryota</taxon>
        <taxon>Viridiplantae</taxon>
        <taxon>Streptophyta</taxon>
        <taxon>Embryophyta</taxon>
        <taxon>Tracheophyta</taxon>
        <taxon>Spermatophyta</taxon>
        <taxon>Magnoliopsida</taxon>
        <taxon>eudicotyledons</taxon>
        <taxon>Gunneridae</taxon>
        <taxon>Pentapetalae</taxon>
        <taxon>rosids</taxon>
        <taxon>fabids</taxon>
        <taxon>Fabales</taxon>
        <taxon>Fabaceae</taxon>
        <taxon>Cercidoideae</taxon>
        <taxon>Cercideae</taxon>
        <taxon>Bauhiniinae</taxon>
        <taxon>Bauhinia</taxon>
    </lineage>
</organism>
<evidence type="ECO:0000313" key="2">
    <source>
        <dbReference type="Proteomes" id="UP000828941"/>
    </source>
</evidence>
<dbReference type="EMBL" id="CM039432">
    <property type="protein sequence ID" value="KAI4332287.1"/>
    <property type="molecule type" value="Genomic_DNA"/>
</dbReference>
<protein>
    <submittedName>
        <fullName evidence="1">Uncharacterized protein</fullName>
    </submittedName>
</protein>
<comment type="caution">
    <text evidence="1">The sequence shown here is derived from an EMBL/GenBank/DDBJ whole genome shotgun (WGS) entry which is preliminary data.</text>
</comment>
<keyword evidence="2" id="KW-1185">Reference proteome</keyword>
<evidence type="ECO:0000313" key="1">
    <source>
        <dbReference type="EMBL" id="KAI4332287.1"/>
    </source>
</evidence>